<feature type="chain" id="PRO_5034740783" evidence="2">
    <location>
        <begin position="18"/>
        <end position="405"/>
    </location>
</feature>
<dbReference type="PANTHER" id="PTHR35043:SF7">
    <property type="entry name" value="TRANSCRIPTION FACTOR DOMAIN-CONTAINING PROTEIN"/>
    <property type="match status" value="1"/>
</dbReference>
<accession>A0A8H6Y194</accession>
<reference evidence="3" key="1">
    <citation type="submission" date="2020-05" db="EMBL/GenBank/DDBJ databases">
        <title>Mycena genomes resolve the evolution of fungal bioluminescence.</title>
        <authorList>
            <person name="Tsai I.J."/>
        </authorList>
    </citation>
    <scope>NUCLEOTIDE SEQUENCE</scope>
    <source>
        <strain evidence="3">CCC161011</strain>
    </source>
</reference>
<keyword evidence="1" id="KW-1133">Transmembrane helix</keyword>
<protein>
    <submittedName>
        <fullName evidence="3">Uncharacterized protein</fullName>
    </submittedName>
</protein>
<dbReference type="EMBL" id="JACAZI010000009">
    <property type="protein sequence ID" value="KAF7352203.1"/>
    <property type="molecule type" value="Genomic_DNA"/>
</dbReference>
<keyword evidence="4" id="KW-1185">Reference proteome</keyword>
<keyword evidence="1" id="KW-0472">Membrane</keyword>
<gene>
    <name evidence="3" type="ORF">MVEN_01183600</name>
</gene>
<keyword evidence="1" id="KW-0812">Transmembrane</keyword>
<dbReference type="OrthoDB" id="9451547at2759"/>
<feature type="transmembrane region" description="Helical" evidence="1">
    <location>
        <begin position="199"/>
        <end position="217"/>
    </location>
</feature>
<dbReference type="AlphaFoldDB" id="A0A8H6Y194"/>
<feature type="transmembrane region" description="Helical" evidence="1">
    <location>
        <begin position="285"/>
        <end position="309"/>
    </location>
</feature>
<dbReference type="PANTHER" id="PTHR35043">
    <property type="entry name" value="TRANSCRIPTION FACTOR DOMAIN-CONTAINING PROTEIN"/>
    <property type="match status" value="1"/>
</dbReference>
<name>A0A8H6Y194_9AGAR</name>
<sequence length="405" mass="45169">MLLLLAFVHLLCRTGTAVPVPQTLGPRIAADSCDNINNCRKLFDIIWGCLATVFACTWVSVHPNVPPPDQSALGILWQRLKMMLVTIVAPEIIVGFAARQFFAARNLSDEYGFSRTHGFFFCMGGFVSSTGHPIVTKKQLDARPLGREFLVAIQHVNVEDIMDRSKGDALSKFVALVQGLWFTTQCLARVHQHLTLTELEVATLAFALVNIFIWLLWWEKPLDVQRQIVVGPPKKEAETMSPLRVGRFDGVAVTLFGVEESHHYDPLSSTSISAFWSLPVEPGRFGFIGPLGIEAMVGSMFGAIHCIAWNLDFGTLAEMRIWRSGSLLVTAIPPVIFVGVVFFRVVDQHYVRGIARIITTFLIIFSFPIYVLARFLLVILPLIGLRFLPPGTLVDVNWSLYIPHL</sequence>
<organism evidence="3 4">
    <name type="scientific">Mycena venus</name>
    <dbReference type="NCBI Taxonomy" id="2733690"/>
    <lineage>
        <taxon>Eukaryota</taxon>
        <taxon>Fungi</taxon>
        <taxon>Dikarya</taxon>
        <taxon>Basidiomycota</taxon>
        <taxon>Agaricomycotina</taxon>
        <taxon>Agaricomycetes</taxon>
        <taxon>Agaricomycetidae</taxon>
        <taxon>Agaricales</taxon>
        <taxon>Marasmiineae</taxon>
        <taxon>Mycenaceae</taxon>
        <taxon>Mycena</taxon>
    </lineage>
</organism>
<dbReference type="Proteomes" id="UP000620124">
    <property type="component" value="Unassembled WGS sequence"/>
</dbReference>
<evidence type="ECO:0000256" key="1">
    <source>
        <dbReference type="SAM" id="Phobius"/>
    </source>
</evidence>
<evidence type="ECO:0000313" key="4">
    <source>
        <dbReference type="Proteomes" id="UP000620124"/>
    </source>
</evidence>
<feature type="transmembrane region" description="Helical" evidence="1">
    <location>
        <begin position="357"/>
        <end position="383"/>
    </location>
</feature>
<keyword evidence="2" id="KW-0732">Signal</keyword>
<comment type="caution">
    <text evidence="3">The sequence shown here is derived from an EMBL/GenBank/DDBJ whole genome shotgun (WGS) entry which is preliminary data.</text>
</comment>
<evidence type="ECO:0000256" key="2">
    <source>
        <dbReference type="SAM" id="SignalP"/>
    </source>
</evidence>
<feature type="signal peptide" evidence="2">
    <location>
        <begin position="1"/>
        <end position="17"/>
    </location>
</feature>
<evidence type="ECO:0000313" key="3">
    <source>
        <dbReference type="EMBL" id="KAF7352203.1"/>
    </source>
</evidence>
<feature type="transmembrane region" description="Helical" evidence="1">
    <location>
        <begin position="321"/>
        <end position="345"/>
    </location>
</feature>
<proteinExistence type="predicted"/>